<reference evidence="1 2" key="1">
    <citation type="submission" date="2019-09" db="EMBL/GenBank/DDBJ databases">
        <title>Complete genome sequence of Arachidicoccus sp. B3-10 isolated from apple orchard soil.</title>
        <authorList>
            <person name="Kim H.S."/>
            <person name="Han K.-I."/>
            <person name="Suh M.K."/>
            <person name="Lee K.C."/>
            <person name="Eom M.K."/>
            <person name="Kim J.-S."/>
            <person name="Kang S.W."/>
            <person name="Sin Y."/>
            <person name="Lee J.-S."/>
        </authorList>
    </citation>
    <scope>NUCLEOTIDE SEQUENCE [LARGE SCALE GENOMIC DNA]</scope>
    <source>
        <strain evidence="1 2">B3-10</strain>
    </source>
</reference>
<proteinExistence type="predicted"/>
<name>A0A5P2GBA1_9BACT</name>
<evidence type="ECO:0000313" key="1">
    <source>
        <dbReference type="EMBL" id="QES90950.1"/>
    </source>
</evidence>
<dbReference type="KEGG" id="arac:E0W69_008675"/>
<sequence length="37" mass="4210">MGDFHPVVDSVYKIEEVQDAYNRIEQGDMIGKIVISL</sequence>
<accession>A0A5P2GBA1</accession>
<dbReference type="Proteomes" id="UP000292424">
    <property type="component" value="Chromosome"/>
</dbReference>
<dbReference type="RefSeq" id="WP_131331936.1">
    <property type="nucleotide sequence ID" value="NZ_CP044016.1"/>
</dbReference>
<dbReference type="OrthoDB" id="648910at2"/>
<dbReference type="Pfam" id="PF13602">
    <property type="entry name" value="ADH_zinc_N_2"/>
    <property type="match status" value="1"/>
</dbReference>
<dbReference type="AlphaFoldDB" id="A0A5P2GBA1"/>
<organism evidence="1 2">
    <name type="scientific">Rhizosphaericola mali</name>
    <dbReference type="NCBI Taxonomy" id="2545455"/>
    <lineage>
        <taxon>Bacteria</taxon>
        <taxon>Pseudomonadati</taxon>
        <taxon>Bacteroidota</taxon>
        <taxon>Chitinophagia</taxon>
        <taxon>Chitinophagales</taxon>
        <taxon>Chitinophagaceae</taxon>
        <taxon>Rhizosphaericola</taxon>
    </lineage>
</organism>
<evidence type="ECO:0000313" key="2">
    <source>
        <dbReference type="Proteomes" id="UP000292424"/>
    </source>
</evidence>
<keyword evidence="2" id="KW-1185">Reference proteome</keyword>
<gene>
    <name evidence="1" type="ORF">E0W69_008675</name>
</gene>
<protein>
    <submittedName>
        <fullName evidence="1">Zinc-binding dehydrogenase</fullName>
    </submittedName>
</protein>
<dbReference type="Gene3D" id="3.90.180.10">
    <property type="entry name" value="Medium-chain alcohol dehydrogenases, catalytic domain"/>
    <property type="match status" value="1"/>
</dbReference>
<dbReference type="EMBL" id="CP044016">
    <property type="protein sequence ID" value="QES90950.1"/>
    <property type="molecule type" value="Genomic_DNA"/>
</dbReference>